<evidence type="ECO:0000256" key="6">
    <source>
        <dbReference type="SAM" id="Phobius"/>
    </source>
</evidence>
<evidence type="ECO:0000256" key="3">
    <source>
        <dbReference type="ARBA" id="ARBA00022989"/>
    </source>
</evidence>
<dbReference type="InterPro" id="IPR000425">
    <property type="entry name" value="MIP"/>
</dbReference>
<evidence type="ECO:0000256" key="4">
    <source>
        <dbReference type="ARBA" id="ARBA00023136"/>
    </source>
</evidence>
<dbReference type="GeneID" id="118268355"/>
<dbReference type="GO" id="GO:0015267">
    <property type="term" value="F:channel activity"/>
    <property type="evidence" value="ECO:0007669"/>
    <property type="project" value="InterPro"/>
</dbReference>
<dbReference type="SUPFAM" id="SSF81338">
    <property type="entry name" value="Aquaporin-like"/>
    <property type="match status" value="1"/>
</dbReference>
<feature type="transmembrane region" description="Helical" evidence="6">
    <location>
        <begin position="135"/>
        <end position="158"/>
    </location>
</feature>
<dbReference type="PRINTS" id="PR00783">
    <property type="entry name" value="MINTRINSICP"/>
</dbReference>
<keyword evidence="3 6" id="KW-1133">Transmembrane helix</keyword>
<keyword evidence="2 5" id="KW-0812">Transmembrane</keyword>
<protein>
    <submittedName>
        <fullName evidence="8">Aquaporin-4-like</fullName>
    </submittedName>
</protein>
<dbReference type="InterPro" id="IPR023271">
    <property type="entry name" value="Aquaporin-like"/>
</dbReference>
<dbReference type="InterPro" id="IPR034294">
    <property type="entry name" value="Aquaporin_transptr"/>
</dbReference>
<evidence type="ECO:0000256" key="2">
    <source>
        <dbReference type="ARBA" id="ARBA00022692"/>
    </source>
</evidence>
<organism evidence="7 8">
    <name type="scientific">Spodoptera frugiperda</name>
    <name type="common">Fall armyworm</name>
    <dbReference type="NCBI Taxonomy" id="7108"/>
    <lineage>
        <taxon>Eukaryota</taxon>
        <taxon>Metazoa</taxon>
        <taxon>Ecdysozoa</taxon>
        <taxon>Arthropoda</taxon>
        <taxon>Hexapoda</taxon>
        <taxon>Insecta</taxon>
        <taxon>Pterygota</taxon>
        <taxon>Neoptera</taxon>
        <taxon>Endopterygota</taxon>
        <taxon>Lepidoptera</taxon>
        <taxon>Glossata</taxon>
        <taxon>Ditrysia</taxon>
        <taxon>Noctuoidea</taxon>
        <taxon>Noctuidae</taxon>
        <taxon>Amphipyrinae</taxon>
        <taxon>Spodoptera</taxon>
    </lineage>
</organism>
<comment type="similarity">
    <text evidence="5">Belongs to the MIP/aquaporin (TC 1.A.8) family.</text>
</comment>
<dbReference type="GO" id="GO:0005886">
    <property type="term" value="C:plasma membrane"/>
    <property type="evidence" value="ECO:0007669"/>
    <property type="project" value="TreeGrafter"/>
</dbReference>
<dbReference type="RefSeq" id="XP_035438701.2">
    <property type="nucleotide sequence ID" value="XM_035582808.2"/>
</dbReference>
<feature type="transmembrane region" description="Helical" evidence="6">
    <location>
        <begin position="91"/>
        <end position="115"/>
    </location>
</feature>
<dbReference type="AlphaFoldDB" id="A0A9R0D3H0"/>
<feature type="transmembrane region" description="Helical" evidence="6">
    <location>
        <begin position="21"/>
        <end position="44"/>
    </location>
</feature>
<feature type="transmembrane region" description="Helical" evidence="6">
    <location>
        <begin position="50"/>
        <end position="70"/>
    </location>
</feature>
<feature type="transmembrane region" description="Helical" evidence="6">
    <location>
        <begin position="210"/>
        <end position="231"/>
    </location>
</feature>
<accession>A0A9R0D3H0</accession>
<dbReference type="Pfam" id="PF00230">
    <property type="entry name" value="MIP"/>
    <property type="match status" value="1"/>
</dbReference>
<evidence type="ECO:0000313" key="7">
    <source>
        <dbReference type="Proteomes" id="UP000829999"/>
    </source>
</evidence>
<evidence type="ECO:0000313" key="8">
    <source>
        <dbReference type="RefSeq" id="XP_035438701.2"/>
    </source>
</evidence>
<dbReference type="Gene3D" id="1.20.1080.10">
    <property type="entry name" value="Glycerol uptake facilitator protein"/>
    <property type="match status" value="1"/>
</dbReference>
<sequence length="243" mass="26416">MKYQNMIRGKDRPSCCAKWRGVLAEFIATLILIMLGCMTCLPIKGIDPNIYAPFGFGCLVAVNVQIFGHISGAFMNPAVVLASVIRGNTSLCLGIAYTLAECAGAIVGYGILFLITEIDIFVNEICVTTPVPELYWYQSFVIEIAITAVLSFVCMSVWDPVNARNTDSTSIKFGVTILGLILVAGPWTGASMNPARSLGPAVWTGQWAQHWIYWAGPLLGSGAAALLYKFIFTNRYRTPNITS</sequence>
<feature type="transmembrane region" description="Helical" evidence="6">
    <location>
        <begin position="170"/>
        <end position="190"/>
    </location>
</feature>
<name>A0A9R0D3H0_SPOFR</name>
<reference evidence="8" key="1">
    <citation type="submission" date="2025-08" db="UniProtKB">
        <authorList>
            <consortium name="RefSeq"/>
        </authorList>
    </citation>
    <scope>IDENTIFICATION</scope>
    <source>
        <tissue evidence="8">Whole larval tissue</tissue>
    </source>
</reference>
<keyword evidence="4 6" id="KW-0472">Membrane</keyword>
<keyword evidence="5" id="KW-0813">Transport</keyword>
<keyword evidence="7" id="KW-1185">Reference proteome</keyword>
<dbReference type="Proteomes" id="UP000829999">
    <property type="component" value="Chromosome 29"/>
</dbReference>
<proteinExistence type="inferred from homology"/>
<evidence type="ECO:0000256" key="5">
    <source>
        <dbReference type="RuleBase" id="RU000477"/>
    </source>
</evidence>
<dbReference type="OrthoDB" id="3222at2759"/>
<gene>
    <name evidence="8" type="primary">LOC118268355</name>
</gene>
<dbReference type="PANTHER" id="PTHR19139">
    <property type="entry name" value="AQUAPORIN TRANSPORTER"/>
    <property type="match status" value="1"/>
</dbReference>
<comment type="subcellular location">
    <subcellularLocation>
        <location evidence="1">Membrane</location>
        <topology evidence="1">Multi-pass membrane protein</topology>
    </subcellularLocation>
</comment>
<evidence type="ECO:0000256" key="1">
    <source>
        <dbReference type="ARBA" id="ARBA00004141"/>
    </source>
</evidence>
<dbReference type="PANTHER" id="PTHR19139:SF270">
    <property type="entry name" value="ENTOMOGLYCEROPORIN 1-RELATED"/>
    <property type="match status" value="1"/>
</dbReference>